<name>A0A1J5PUX3_9ZZZZ</name>
<proteinExistence type="predicted"/>
<dbReference type="EMBL" id="MLJW01005989">
    <property type="protein sequence ID" value="OIQ67341.1"/>
    <property type="molecule type" value="Genomic_DNA"/>
</dbReference>
<dbReference type="AlphaFoldDB" id="A0A1J5PUX3"/>
<evidence type="ECO:0000313" key="1">
    <source>
        <dbReference type="EMBL" id="OIQ67341.1"/>
    </source>
</evidence>
<protein>
    <submittedName>
        <fullName evidence="1">Uncharacterized protein</fullName>
    </submittedName>
</protein>
<comment type="caution">
    <text evidence="1">The sequence shown here is derived from an EMBL/GenBank/DDBJ whole genome shotgun (WGS) entry which is preliminary data.</text>
</comment>
<sequence>MLVDLGEQVLQAVTEFVKQGGDIVVRQQRRFARHARGKVADQVRHRGLQLACVGAQPAPSHVVHPGATTLAVARRRVQVKLTQQYSFTLGLGTFNAIKTHILMP</sequence>
<organism evidence="1">
    <name type="scientific">mine drainage metagenome</name>
    <dbReference type="NCBI Taxonomy" id="410659"/>
    <lineage>
        <taxon>unclassified sequences</taxon>
        <taxon>metagenomes</taxon>
        <taxon>ecological metagenomes</taxon>
    </lineage>
</organism>
<gene>
    <name evidence="1" type="ORF">GALL_510800</name>
</gene>
<accession>A0A1J5PUX3</accession>
<reference evidence="1" key="1">
    <citation type="submission" date="2016-10" db="EMBL/GenBank/DDBJ databases">
        <title>Sequence of Gallionella enrichment culture.</title>
        <authorList>
            <person name="Poehlein A."/>
            <person name="Muehling M."/>
            <person name="Daniel R."/>
        </authorList>
    </citation>
    <scope>NUCLEOTIDE SEQUENCE</scope>
</reference>